<dbReference type="PANTHER" id="PTHR11705">
    <property type="entry name" value="PROTEASE FAMILY M14 CARBOXYPEPTIDASE A,B"/>
    <property type="match status" value="1"/>
</dbReference>
<dbReference type="EMBL" id="JACXYY010000004">
    <property type="protein sequence ID" value="MBD3915015.1"/>
    <property type="molecule type" value="Genomic_DNA"/>
</dbReference>
<evidence type="ECO:0000259" key="9">
    <source>
        <dbReference type="PROSITE" id="PS52035"/>
    </source>
</evidence>
<evidence type="ECO:0000256" key="4">
    <source>
        <dbReference type="ARBA" id="ARBA00022801"/>
    </source>
</evidence>
<comment type="cofactor">
    <cofactor evidence="1">
        <name>Zn(2+)</name>
        <dbReference type="ChEBI" id="CHEBI:29105"/>
    </cofactor>
</comment>
<evidence type="ECO:0000256" key="6">
    <source>
        <dbReference type="ARBA" id="ARBA00023049"/>
    </source>
</evidence>
<evidence type="ECO:0000256" key="2">
    <source>
        <dbReference type="ARBA" id="ARBA00005988"/>
    </source>
</evidence>
<keyword evidence="8" id="KW-0732">Signal</keyword>
<dbReference type="PANTHER" id="PTHR11705:SF143">
    <property type="entry name" value="SLL0236 PROTEIN"/>
    <property type="match status" value="1"/>
</dbReference>
<dbReference type="Gene3D" id="3.40.630.10">
    <property type="entry name" value="Zn peptidases"/>
    <property type="match status" value="1"/>
</dbReference>
<dbReference type="Pfam" id="PF13290">
    <property type="entry name" value="CHB_HEX_C_1"/>
    <property type="match status" value="1"/>
</dbReference>
<protein>
    <submittedName>
        <fullName evidence="10">Ig-like domain repeat protein</fullName>
    </submittedName>
</protein>
<dbReference type="Gene3D" id="2.60.40.10">
    <property type="entry name" value="Immunoglobulins"/>
    <property type="match status" value="3"/>
</dbReference>
<proteinExistence type="inferred from homology"/>
<name>A0ABR8MJT2_9ACTN</name>
<dbReference type="Proteomes" id="UP000649289">
    <property type="component" value="Unassembled WGS sequence"/>
</dbReference>
<gene>
    <name evidence="10" type="ORF">IEZ25_10355</name>
</gene>
<dbReference type="InterPro" id="IPR013783">
    <property type="entry name" value="Ig-like_fold"/>
</dbReference>
<reference evidence="10 11" key="1">
    <citation type="submission" date="2020-09" db="EMBL/GenBank/DDBJ databases">
        <title>novel species in genus Nocardioides.</title>
        <authorList>
            <person name="Zhang G."/>
        </authorList>
    </citation>
    <scope>NUCLEOTIDE SEQUENCE [LARGE SCALE GENOMIC DNA]</scope>
    <source>
        <strain evidence="10 11">19197</strain>
    </source>
</reference>
<dbReference type="SUPFAM" id="SSF53187">
    <property type="entry name" value="Zn-dependent exopeptidases"/>
    <property type="match status" value="1"/>
</dbReference>
<organism evidence="10 11">
    <name type="scientific">Nocardioides hwasunensis</name>
    <dbReference type="NCBI Taxonomy" id="397258"/>
    <lineage>
        <taxon>Bacteria</taxon>
        <taxon>Bacillati</taxon>
        <taxon>Actinomycetota</taxon>
        <taxon>Actinomycetes</taxon>
        <taxon>Propionibacteriales</taxon>
        <taxon>Nocardioidaceae</taxon>
        <taxon>Nocardioides</taxon>
    </lineage>
</organism>
<dbReference type="InterPro" id="IPR059177">
    <property type="entry name" value="GH29D-like_dom"/>
</dbReference>
<keyword evidence="5" id="KW-0862">Zinc</keyword>
<comment type="similarity">
    <text evidence="2 7">Belongs to the peptidase M14 family.</text>
</comment>
<feature type="active site" description="Proton donor/acceptor" evidence="7">
    <location>
        <position position="701"/>
    </location>
</feature>
<dbReference type="Pfam" id="PF16640">
    <property type="entry name" value="Big_3_5"/>
    <property type="match status" value="2"/>
</dbReference>
<feature type="signal peptide" evidence="8">
    <location>
        <begin position="1"/>
        <end position="26"/>
    </location>
</feature>
<keyword evidence="11" id="KW-1185">Reference proteome</keyword>
<comment type="caution">
    <text evidence="10">The sequence shown here is derived from an EMBL/GenBank/DDBJ whole genome shotgun (WGS) entry which is preliminary data.</text>
</comment>
<dbReference type="Pfam" id="PF00246">
    <property type="entry name" value="Peptidase_M14"/>
    <property type="match status" value="1"/>
</dbReference>
<keyword evidence="4" id="KW-0378">Hydrolase</keyword>
<keyword evidence="3" id="KW-0645">Protease</keyword>
<keyword evidence="6" id="KW-0482">Metalloprotease</keyword>
<accession>A0ABR8MJT2</accession>
<evidence type="ECO:0000256" key="1">
    <source>
        <dbReference type="ARBA" id="ARBA00001947"/>
    </source>
</evidence>
<feature type="domain" description="Peptidase M14" evidence="9">
    <location>
        <begin position="384"/>
        <end position="735"/>
    </location>
</feature>
<evidence type="ECO:0000313" key="11">
    <source>
        <dbReference type="Proteomes" id="UP000649289"/>
    </source>
</evidence>
<evidence type="ECO:0000256" key="8">
    <source>
        <dbReference type="SAM" id="SignalP"/>
    </source>
</evidence>
<dbReference type="InterPro" id="IPR000834">
    <property type="entry name" value="Peptidase_M14"/>
</dbReference>
<evidence type="ECO:0000256" key="5">
    <source>
        <dbReference type="ARBA" id="ARBA00022833"/>
    </source>
</evidence>
<feature type="chain" id="PRO_5046697579" evidence="8">
    <location>
        <begin position="27"/>
        <end position="1138"/>
    </location>
</feature>
<evidence type="ECO:0000313" key="10">
    <source>
        <dbReference type="EMBL" id="MBD3915015.1"/>
    </source>
</evidence>
<sequence>MHRSVFRTRVAVVTLAFGLPGLVATAVPWSATASQPSAATAAPAVASDEGPTLVRDADEVPDVVEIVVPGTKELDRLVATGVDLDHGVHQEADGLAVRAIVTPGEVAQLERMGFTVGETLYTAKDSEAALAERDRSIAQQRQANRTFAQQAETNPDVSDIKIIRADYYTSYGVPVLSVEAKYADGQTVTTPLTVERDSGPGTAFGSGGTQTITRFVDAGVYMYHRGASPTTGASAVTTRPDRIRIISPGGDEAIVKVKDWLPTGDEADPFKGDGYQQDFVYRYMDPTDLYTRIKLLARQFPDISEIVELPHQTNGYQRRSQALIGMVGTNGDAAVGVDSVAWGHQGGNRTRLAVVRPSTPDAPLTVGVGTTGTGTTAITTVTVTSATDATGAATSTAAQVVAAINGDSAASAVMSAYTYRGNAGAGVVPATAATTLTDGLNAPSTIARGPSKVYALKIGKVRDGSKPGVFFYAQEHAREWVPPLVTIETAERLLRNYSSHAGTRDLVDNLEIWILPSVNPDGGHYSFYDFASQRKNMVNYCPAGSTNDYNSRNSWGVDVNRNYTEYSVYDGFSGASATSCTSGTYAGPGELTEPEAKNVDWVAARPNMKWSMNVHSSGNYFMWSPGAYKDGTRETAPYPTLDEEQLFWGASSRILTSIKRYRGLSVTPARTGPVIDVLYSAAGNSGDMLWYKYGIYAWDFEVGSTFQPPFLADDPNAAQAHSETMEFANGLIEMARIARDHDTDTVPPTSKVVVSESAQAGKVAVQFETNEPAAVFYTTDGSVPDLESTRYEAEGVREGGKRVLVDSGTEIRWLAVDSKGNVERHFVPGEPGNFRTWIAEIGWEAPLEGSATTVTLDRTTVTVGKAGATAAIVVKGTGAGTPPVASGVVDVLVDGARVGSAELGDDGTAAIALPAIATAGATSVTAAYGGDADLAPSSSAPTTLTVSALPASTTAVSLDRASVGIGESGVNADVTVGGTGAAGSSVDVLVDGVKAATATLAANGKASVALPAFSSAGTKQVTAVFAGNGDLAGSSSAAATLRVAKAGSTVKARAGKVKVGKRAKVTVRVRSSGPLTGKVEIRRGKKVIGTGRVDAAGKVTIRLKKIARPGKVKLKIRYLGSADVAASSAKVRLTVTRR</sequence>
<evidence type="ECO:0000256" key="7">
    <source>
        <dbReference type="PROSITE-ProRule" id="PRU01379"/>
    </source>
</evidence>
<dbReference type="InterPro" id="IPR032109">
    <property type="entry name" value="Big_3_5"/>
</dbReference>
<dbReference type="PROSITE" id="PS52035">
    <property type="entry name" value="PEPTIDASE_M14"/>
    <property type="match status" value="1"/>
</dbReference>
<evidence type="ECO:0000256" key="3">
    <source>
        <dbReference type="ARBA" id="ARBA00022670"/>
    </source>
</evidence>
<dbReference type="SMART" id="SM00631">
    <property type="entry name" value="Zn_pept"/>
    <property type="match status" value="1"/>
</dbReference>
<dbReference type="RefSeq" id="WP_191199357.1">
    <property type="nucleotide sequence ID" value="NZ_BAAAPA010000005.1"/>
</dbReference>